<reference evidence="8 9" key="1">
    <citation type="submission" date="2020-02" db="EMBL/GenBank/DDBJ databases">
        <authorList>
            <person name="Li X.-J."/>
            <person name="Han X.-M."/>
        </authorList>
    </citation>
    <scope>NUCLEOTIDE SEQUENCE [LARGE SCALE GENOMIC DNA]</scope>
    <source>
        <strain evidence="8 9">CCTCC AB 2017055</strain>
    </source>
</reference>
<dbReference type="InterPro" id="IPR018215">
    <property type="entry name" value="ClpP_Ser_AS"/>
</dbReference>
<dbReference type="EMBL" id="JAAGOA010000012">
    <property type="protein sequence ID" value="NEE02059.1"/>
    <property type="molecule type" value="Genomic_DNA"/>
</dbReference>
<dbReference type="HAMAP" id="MF_00444">
    <property type="entry name" value="ClpP"/>
    <property type="match status" value="1"/>
</dbReference>
<dbReference type="PANTHER" id="PTHR10381:SF26">
    <property type="entry name" value="ATP-DEPENDENT CLP PROTEASE PROTEOLYTIC SUBUNIT-LIKE-RELATED"/>
    <property type="match status" value="1"/>
</dbReference>
<keyword evidence="2 5" id="KW-0645">Protease</keyword>
<comment type="caution">
    <text evidence="8">The sequence shown here is derived from an EMBL/GenBank/DDBJ whole genome shotgun (WGS) entry which is preliminary data.</text>
</comment>
<protein>
    <recommendedName>
        <fullName evidence="5 7">ATP-dependent Clp protease proteolytic subunit</fullName>
        <ecNumber evidence="5">3.4.21.92</ecNumber>
    </recommendedName>
    <alternativeName>
        <fullName evidence="5">Endopeptidase Clp</fullName>
    </alternativeName>
</protein>
<evidence type="ECO:0000256" key="3">
    <source>
        <dbReference type="ARBA" id="ARBA00022801"/>
    </source>
</evidence>
<dbReference type="SUPFAM" id="SSF52096">
    <property type="entry name" value="ClpP/crotonase"/>
    <property type="match status" value="1"/>
</dbReference>
<dbReference type="GO" id="GO:0005737">
    <property type="term" value="C:cytoplasm"/>
    <property type="evidence" value="ECO:0007669"/>
    <property type="project" value="UniProtKB-SubCell"/>
</dbReference>
<evidence type="ECO:0000256" key="4">
    <source>
        <dbReference type="ARBA" id="ARBA00022825"/>
    </source>
</evidence>
<evidence type="ECO:0000256" key="6">
    <source>
        <dbReference type="PROSITE-ProRule" id="PRU10085"/>
    </source>
</evidence>
<dbReference type="GO" id="GO:0051117">
    <property type="term" value="F:ATPase binding"/>
    <property type="evidence" value="ECO:0007669"/>
    <property type="project" value="TreeGrafter"/>
</dbReference>
<comment type="catalytic activity">
    <reaction evidence="5 6">
        <text>Hydrolysis of proteins to small peptides in the presence of ATP and magnesium. alpha-casein is the usual test substrate. In the absence of ATP, only oligopeptides shorter than five residues are hydrolyzed (such as succinyl-Leu-Tyr-|-NHMec, and Leu-Tyr-Leu-|-Tyr-Trp, in which cleavage of the -Tyr-|-Leu- and -Tyr-|-Trp bonds also occurs).</text>
        <dbReference type="EC" id="3.4.21.92"/>
    </reaction>
</comment>
<keyword evidence="5" id="KW-0963">Cytoplasm</keyword>
<evidence type="ECO:0000313" key="8">
    <source>
        <dbReference type="EMBL" id="NEE02059.1"/>
    </source>
</evidence>
<evidence type="ECO:0000313" key="9">
    <source>
        <dbReference type="Proteomes" id="UP000475214"/>
    </source>
</evidence>
<name>A0A6L9SAC9_9ACTN</name>
<dbReference type="NCBIfam" id="NF009205">
    <property type="entry name" value="PRK12553.1"/>
    <property type="match status" value="1"/>
</dbReference>
<feature type="active site" evidence="5">
    <location>
        <position position="125"/>
    </location>
</feature>
<dbReference type="Pfam" id="PF00574">
    <property type="entry name" value="CLP_protease"/>
    <property type="match status" value="1"/>
</dbReference>
<dbReference type="AlphaFoldDB" id="A0A6L9SAC9"/>
<evidence type="ECO:0000256" key="7">
    <source>
        <dbReference type="RuleBase" id="RU003567"/>
    </source>
</evidence>
<feature type="active site" evidence="6">
    <location>
        <position position="100"/>
    </location>
</feature>
<gene>
    <name evidence="5" type="primary">clpP</name>
    <name evidence="8" type="ORF">G1H10_17940</name>
</gene>
<comment type="function">
    <text evidence="5">Cleaves peptides in various proteins in a process that requires ATP hydrolysis. Has a chymotrypsin-like activity. Plays a major role in the degradation of misfolded proteins.</text>
</comment>
<dbReference type="InterPro" id="IPR029045">
    <property type="entry name" value="ClpP/crotonase-like_dom_sf"/>
</dbReference>
<evidence type="ECO:0000256" key="5">
    <source>
        <dbReference type="HAMAP-Rule" id="MF_00444"/>
    </source>
</evidence>
<proteinExistence type="inferred from homology"/>
<dbReference type="RefSeq" id="WP_163740263.1">
    <property type="nucleotide sequence ID" value="NZ_JAAGOA010000012.1"/>
</dbReference>
<dbReference type="CDD" id="cd07017">
    <property type="entry name" value="S14_ClpP_2"/>
    <property type="match status" value="1"/>
</dbReference>
<dbReference type="PRINTS" id="PR00127">
    <property type="entry name" value="CLPPROTEASEP"/>
</dbReference>
<organism evidence="8 9">
    <name type="scientific">Phytoactinopolyspora halotolerans</name>
    <dbReference type="NCBI Taxonomy" id="1981512"/>
    <lineage>
        <taxon>Bacteria</taxon>
        <taxon>Bacillati</taxon>
        <taxon>Actinomycetota</taxon>
        <taxon>Actinomycetes</taxon>
        <taxon>Jiangellales</taxon>
        <taxon>Jiangellaceae</taxon>
        <taxon>Phytoactinopolyspora</taxon>
    </lineage>
</organism>
<accession>A0A6L9SAC9</accession>
<comment type="subunit">
    <text evidence="5">Fourteen ClpP subunits assemble into 2 heptameric rings which stack back to back to give a disk-like structure with a central cavity, resembling the structure of eukaryotic proteasomes.</text>
</comment>
<dbReference type="GO" id="GO:0004252">
    <property type="term" value="F:serine-type endopeptidase activity"/>
    <property type="evidence" value="ECO:0007669"/>
    <property type="project" value="UniProtKB-UniRule"/>
</dbReference>
<comment type="subcellular location">
    <subcellularLocation>
        <location evidence="5">Cytoplasm</location>
    </subcellularLocation>
</comment>
<comment type="similarity">
    <text evidence="1 5 7">Belongs to the peptidase S14 family.</text>
</comment>
<dbReference type="PANTHER" id="PTHR10381">
    <property type="entry name" value="ATP-DEPENDENT CLP PROTEASE PROTEOLYTIC SUBUNIT"/>
    <property type="match status" value="1"/>
</dbReference>
<evidence type="ECO:0000256" key="2">
    <source>
        <dbReference type="ARBA" id="ARBA00022670"/>
    </source>
</evidence>
<dbReference type="Proteomes" id="UP000475214">
    <property type="component" value="Unassembled WGS sequence"/>
</dbReference>
<dbReference type="EC" id="3.4.21.92" evidence="5"/>
<keyword evidence="4 5" id="KW-0720">Serine protease</keyword>
<dbReference type="GO" id="GO:0009368">
    <property type="term" value="C:endopeptidase Clp complex"/>
    <property type="evidence" value="ECO:0007669"/>
    <property type="project" value="TreeGrafter"/>
</dbReference>
<dbReference type="InterPro" id="IPR023562">
    <property type="entry name" value="ClpP/TepA"/>
</dbReference>
<sequence length="206" mass="21931">MSQYTIPTVVEKTAGGERVSDIFSRLLSERIVFIGTEIDDGVANVVMAQLLHLESASPDVEIGLYINSPGGSFSALTAIYDTMQFIQPDVATFCMGQASSAAAVLLAAGAPGKRSVLRHAKVQLHQPSSQARGTLPDLAVEAKEVIKVRAEMNEILSRHTGHPAEKITADTDRNKTFTAAEAVDYGLADQVITSRPVPVARAAAAW</sequence>
<dbReference type="GO" id="GO:0006515">
    <property type="term" value="P:protein quality control for misfolded or incompletely synthesized proteins"/>
    <property type="evidence" value="ECO:0007669"/>
    <property type="project" value="TreeGrafter"/>
</dbReference>
<keyword evidence="9" id="KW-1185">Reference proteome</keyword>
<dbReference type="Gene3D" id="3.90.226.10">
    <property type="entry name" value="2-enoyl-CoA Hydratase, Chain A, domain 1"/>
    <property type="match status" value="1"/>
</dbReference>
<dbReference type="InterPro" id="IPR001907">
    <property type="entry name" value="ClpP"/>
</dbReference>
<evidence type="ECO:0000256" key="1">
    <source>
        <dbReference type="ARBA" id="ARBA00007039"/>
    </source>
</evidence>
<dbReference type="FunFam" id="3.90.226.10:FF:000002">
    <property type="entry name" value="ATP-dependent Clp protease proteolytic subunit"/>
    <property type="match status" value="1"/>
</dbReference>
<dbReference type="NCBIfam" id="NF001368">
    <property type="entry name" value="PRK00277.1"/>
    <property type="match status" value="1"/>
</dbReference>
<keyword evidence="3 5" id="KW-0378">Hydrolase</keyword>
<dbReference type="GO" id="GO:0004176">
    <property type="term" value="F:ATP-dependent peptidase activity"/>
    <property type="evidence" value="ECO:0007669"/>
    <property type="project" value="InterPro"/>
</dbReference>
<feature type="active site" description="Nucleophile" evidence="5">
    <location>
        <position position="100"/>
    </location>
</feature>
<dbReference type="PROSITE" id="PS00381">
    <property type="entry name" value="CLP_PROTEASE_SER"/>
    <property type="match status" value="1"/>
</dbReference>